<evidence type="ECO:0000313" key="3">
    <source>
        <dbReference type="Proteomes" id="UP000001409"/>
    </source>
</evidence>
<reference evidence="2 3" key="1">
    <citation type="journal article" date="2003" name="Genome Res.">
        <title>Comparative complete genome sequence analysis of the amino acid replacements responsible for the thermostability of Corynebacterium efficiens.</title>
        <authorList>
            <person name="Nishio Y."/>
            <person name="Nakamura Y."/>
            <person name="Kawarabayasi Y."/>
            <person name="Usuda Y."/>
            <person name="Kimura E."/>
            <person name="Sugimoto S."/>
            <person name="Matsui K."/>
            <person name="Yamagishi A."/>
            <person name="Kikuchi H."/>
            <person name="Ikeo K."/>
            <person name="Gojobori T."/>
        </authorList>
    </citation>
    <scope>NUCLEOTIDE SEQUENCE [LARGE SCALE GENOMIC DNA]</scope>
    <source>
        <strain evidence="3">DSM 44549 / YS-314 / AJ 12310 / JCM 11189 / NBRC 100395</strain>
    </source>
</reference>
<keyword evidence="3" id="KW-1185">Reference proteome</keyword>
<dbReference type="AlphaFoldDB" id="Q8FST1"/>
<feature type="compositionally biased region" description="Basic and acidic residues" evidence="1">
    <location>
        <begin position="1"/>
        <end position="10"/>
    </location>
</feature>
<protein>
    <submittedName>
        <fullName evidence="2">Uncharacterized protein</fullName>
    </submittedName>
</protein>
<dbReference type="KEGG" id="cef:CE0301"/>
<proteinExistence type="predicted"/>
<dbReference type="Proteomes" id="UP000001409">
    <property type="component" value="Chromosome"/>
</dbReference>
<name>Q8FST1_COREF</name>
<sequence>MGFPWEDRTRTHLPHGGGDGHRGSDQTAVFLEADNTPRGVVGLTDGMGPGRSPRTTHRRHIQRQCGQHTDDECADHNQGAQGEGRLDTDRTLLIARPLMHGGSRSRRGAQGIDDDLLEGAADRAAVDHGVEQDGQGCGREGAQGVFHRGQSLLTAQGHKGPLDGVDGGGRCGGYGILLHGLLL</sequence>
<evidence type="ECO:0000256" key="1">
    <source>
        <dbReference type="SAM" id="MobiDB-lite"/>
    </source>
</evidence>
<evidence type="ECO:0000313" key="2">
    <source>
        <dbReference type="EMBL" id="BAC17111.1"/>
    </source>
</evidence>
<dbReference type="EMBL" id="BA000035">
    <property type="protein sequence ID" value="BAC17111.1"/>
    <property type="molecule type" value="Genomic_DNA"/>
</dbReference>
<feature type="region of interest" description="Disordered" evidence="1">
    <location>
        <begin position="1"/>
        <end position="25"/>
    </location>
</feature>
<organism evidence="2 3">
    <name type="scientific">Corynebacterium efficiens (strain DSM 44549 / YS-314 / AJ 12310 / JCM 11189 / NBRC 100395)</name>
    <dbReference type="NCBI Taxonomy" id="196164"/>
    <lineage>
        <taxon>Bacteria</taxon>
        <taxon>Bacillati</taxon>
        <taxon>Actinomycetota</taxon>
        <taxon>Actinomycetes</taxon>
        <taxon>Mycobacteriales</taxon>
        <taxon>Corynebacteriaceae</taxon>
        <taxon>Corynebacterium</taxon>
    </lineage>
</organism>
<accession>Q8FST1</accession>
<dbReference type="HOGENOM" id="CLU_1472842_0_0_11"/>